<feature type="region of interest" description="Disordered" evidence="1">
    <location>
        <begin position="121"/>
        <end position="140"/>
    </location>
</feature>
<evidence type="ECO:0000313" key="3">
    <source>
        <dbReference type="Proteomes" id="UP000008311"/>
    </source>
</evidence>
<feature type="region of interest" description="Disordered" evidence="1">
    <location>
        <begin position="155"/>
        <end position="211"/>
    </location>
</feature>
<keyword evidence="3" id="KW-1185">Reference proteome</keyword>
<gene>
    <name evidence="2" type="ORF">RCOM_1488230</name>
</gene>
<feature type="region of interest" description="Disordered" evidence="1">
    <location>
        <begin position="1"/>
        <end position="115"/>
    </location>
</feature>
<feature type="compositionally biased region" description="Low complexity" evidence="1">
    <location>
        <begin position="1"/>
        <end position="17"/>
    </location>
</feature>
<evidence type="ECO:0000313" key="2">
    <source>
        <dbReference type="EMBL" id="EEF46374.1"/>
    </source>
</evidence>
<dbReference type="InParanoid" id="B9RQD5"/>
<name>B9RQD5_RICCO</name>
<reference evidence="3" key="1">
    <citation type="journal article" date="2010" name="Nat. Biotechnol.">
        <title>Draft genome sequence of the oilseed species Ricinus communis.</title>
        <authorList>
            <person name="Chan A.P."/>
            <person name="Crabtree J."/>
            <person name="Zhao Q."/>
            <person name="Lorenzi H."/>
            <person name="Orvis J."/>
            <person name="Puiu D."/>
            <person name="Melake-Berhan A."/>
            <person name="Jones K.M."/>
            <person name="Redman J."/>
            <person name="Chen G."/>
            <person name="Cahoon E.B."/>
            <person name="Gedil M."/>
            <person name="Stanke M."/>
            <person name="Haas B.J."/>
            <person name="Wortman J.R."/>
            <person name="Fraser-Liggett C.M."/>
            <person name="Ravel J."/>
            <person name="Rabinowicz P.D."/>
        </authorList>
    </citation>
    <scope>NUCLEOTIDE SEQUENCE [LARGE SCALE GENOMIC DNA]</scope>
    <source>
        <strain evidence="3">cv. Hale</strain>
    </source>
</reference>
<feature type="compositionally biased region" description="Acidic residues" evidence="1">
    <location>
        <begin position="196"/>
        <end position="211"/>
    </location>
</feature>
<feature type="compositionally biased region" description="Polar residues" evidence="1">
    <location>
        <begin position="81"/>
        <end position="115"/>
    </location>
</feature>
<dbReference type="STRING" id="3988.B9RQD5"/>
<protein>
    <submittedName>
        <fullName evidence="2">Uncharacterized protein</fullName>
    </submittedName>
</protein>
<sequence>MNVSDKTISSSSTSNKPPSIPKGTDENEESYHDKGLNVQNLKKSTATTPAPIKQFMSPTISAASKANPPRKKILAERNDSQDTYPQKTQNFDSKSTQKATNPDSRITSSIEFGDNQENALIDDLSSRPYDPLTNYLSPRPKFLRYKPNRRREILLGQENQVKEGKDDGPLEAKKEIDLPSPCGALAADSTKPNAEQENEESDDSEEEYEELDEERGCWGVRGVVKFFLLMGVLVFSTLYISSMNSPIPSPSVQAVVSVKDGYYMMQDHKNRNARKDSDTIPEPCLDSMRAEKCSSLLADKEDSHIEHPITFANFKSLINSLEEDSKQTHESRAPTFELLGELVVGEMSSSLRSCSRKSRVIESEMSSHSVSVEKGIGSKANSTPVQLQSAFSETSTTNFHSFTNEKKILKKEEEEGGGDGDVKKMVTTTTPLRRSSRLRNRAVSPLIVSAGCYI</sequence>
<feature type="compositionally biased region" description="Polar residues" evidence="1">
    <location>
        <begin position="37"/>
        <end position="48"/>
    </location>
</feature>
<feature type="compositionally biased region" description="Basic and acidic residues" evidence="1">
    <location>
        <begin position="160"/>
        <end position="177"/>
    </location>
</feature>
<dbReference type="AlphaFoldDB" id="B9RQD5"/>
<dbReference type="EMBL" id="EQ973801">
    <property type="protein sequence ID" value="EEF46374.1"/>
    <property type="molecule type" value="Genomic_DNA"/>
</dbReference>
<dbReference type="PANTHER" id="PTHR34775:SF6">
    <property type="entry name" value="TRANSMEMBRANE PROTEIN"/>
    <property type="match status" value="1"/>
</dbReference>
<dbReference type="Proteomes" id="UP000008311">
    <property type="component" value="Unassembled WGS sequence"/>
</dbReference>
<dbReference type="eggNOG" id="ENOG502QTA3">
    <property type="taxonomic scope" value="Eukaryota"/>
</dbReference>
<dbReference type="PANTHER" id="PTHR34775">
    <property type="entry name" value="TRANSMEMBRANE PROTEIN"/>
    <property type="match status" value="1"/>
</dbReference>
<accession>B9RQD5</accession>
<feature type="compositionally biased region" description="Basic and acidic residues" evidence="1">
    <location>
        <begin position="23"/>
        <end position="35"/>
    </location>
</feature>
<evidence type="ECO:0000256" key="1">
    <source>
        <dbReference type="SAM" id="MobiDB-lite"/>
    </source>
</evidence>
<organism evidence="2 3">
    <name type="scientific">Ricinus communis</name>
    <name type="common">Castor bean</name>
    <dbReference type="NCBI Taxonomy" id="3988"/>
    <lineage>
        <taxon>Eukaryota</taxon>
        <taxon>Viridiplantae</taxon>
        <taxon>Streptophyta</taxon>
        <taxon>Embryophyta</taxon>
        <taxon>Tracheophyta</taxon>
        <taxon>Spermatophyta</taxon>
        <taxon>Magnoliopsida</taxon>
        <taxon>eudicotyledons</taxon>
        <taxon>Gunneridae</taxon>
        <taxon>Pentapetalae</taxon>
        <taxon>rosids</taxon>
        <taxon>fabids</taxon>
        <taxon>Malpighiales</taxon>
        <taxon>Euphorbiaceae</taxon>
        <taxon>Acalyphoideae</taxon>
        <taxon>Acalypheae</taxon>
        <taxon>Ricinus</taxon>
    </lineage>
</organism>
<proteinExistence type="predicted"/>